<sequence length="265" mass="28212">MDNPFDAVTSSYSRVRPGYPGAAVDAVEAAAGGAPGGRVAADIGAGTGKMTGALAARGWRVVAVEPSAAMRAQLRTSMGLRRTAGAEPAVSVRDATAERTGLGDGSVDLVVYAQSWHWVEPEAAGAEAARILRPGGAIAAVWNQMDVSDPWVLRLTRIMRSGDVHRAGDPPAFGPGFTRPELRVVRWADTMTVEELLELGTTRSSYLRQDSAGRARMQENLRWYLLEHPGVRSHWAARGPAGALIALPYTTLVWTARPVPAYSQG</sequence>
<dbReference type="EMBL" id="JBHTEF010000001">
    <property type="protein sequence ID" value="MFC7581441.1"/>
    <property type="molecule type" value="Genomic_DNA"/>
</dbReference>
<reference evidence="6" key="1">
    <citation type="journal article" date="2019" name="Int. J. Syst. Evol. Microbiol.">
        <title>The Global Catalogue of Microorganisms (GCM) 10K type strain sequencing project: providing services to taxonomists for standard genome sequencing and annotation.</title>
        <authorList>
            <consortium name="The Broad Institute Genomics Platform"/>
            <consortium name="The Broad Institute Genome Sequencing Center for Infectious Disease"/>
            <person name="Wu L."/>
            <person name="Ma J."/>
        </authorList>
    </citation>
    <scope>NUCLEOTIDE SEQUENCE [LARGE SCALE GENOMIC DNA]</scope>
    <source>
        <strain evidence="6">CCUG 56698</strain>
    </source>
</reference>
<dbReference type="EC" id="2.1.1.-" evidence="5"/>
<evidence type="ECO:0000256" key="1">
    <source>
        <dbReference type="ARBA" id="ARBA00008361"/>
    </source>
</evidence>
<proteinExistence type="inferred from homology"/>
<dbReference type="InterPro" id="IPR013216">
    <property type="entry name" value="Methyltransf_11"/>
</dbReference>
<dbReference type="PANTHER" id="PTHR44942:SF4">
    <property type="entry name" value="METHYLTRANSFERASE TYPE 11 DOMAIN-CONTAINING PROTEIN"/>
    <property type="match status" value="1"/>
</dbReference>
<dbReference type="Proteomes" id="UP001596527">
    <property type="component" value="Unassembled WGS sequence"/>
</dbReference>
<dbReference type="GO" id="GO:0008168">
    <property type="term" value="F:methyltransferase activity"/>
    <property type="evidence" value="ECO:0007669"/>
    <property type="project" value="UniProtKB-KW"/>
</dbReference>
<protein>
    <submittedName>
        <fullName evidence="5">Class I SAM-dependent methyltransferase</fullName>
        <ecNumber evidence="5">2.1.1.-</ecNumber>
    </submittedName>
</protein>
<evidence type="ECO:0000256" key="3">
    <source>
        <dbReference type="ARBA" id="ARBA00022679"/>
    </source>
</evidence>
<comment type="similarity">
    <text evidence="1">Belongs to the methyltransferase superfamily.</text>
</comment>
<dbReference type="InterPro" id="IPR029063">
    <property type="entry name" value="SAM-dependent_MTases_sf"/>
</dbReference>
<evidence type="ECO:0000256" key="2">
    <source>
        <dbReference type="ARBA" id="ARBA00022603"/>
    </source>
</evidence>
<keyword evidence="2 5" id="KW-0489">Methyltransferase</keyword>
<keyword evidence="3 5" id="KW-0808">Transferase</keyword>
<dbReference type="Pfam" id="PF08241">
    <property type="entry name" value="Methyltransf_11"/>
    <property type="match status" value="1"/>
</dbReference>
<organism evidence="5 6">
    <name type="scientific">Schaalia naturae</name>
    <dbReference type="NCBI Taxonomy" id="635203"/>
    <lineage>
        <taxon>Bacteria</taxon>
        <taxon>Bacillati</taxon>
        <taxon>Actinomycetota</taxon>
        <taxon>Actinomycetes</taxon>
        <taxon>Actinomycetales</taxon>
        <taxon>Actinomycetaceae</taxon>
        <taxon>Schaalia</taxon>
    </lineage>
</organism>
<feature type="domain" description="Methyltransferase type 11" evidence="4">
    <location>
        <begin position="42"/>
        <end position="139"/>
    </location>
</feature>
<dbReference type="InterPro" id="IPR051052">
    <property type="entry name" value="Diverse_substrate_MTase"/>
</dbReference>
<dbReference type="Gene3D" id="3.40.50.150">
    <property type="entry name" value="Vaccinia Virus protein VP39"/>
    <property type="match status" value="1"/>
</dbReference>
<name>A0ABW2SPN7_9ACTO</name>
<comment type="caution">
    <text evidence="5">The sequence shown here is derived from an EMBL/GenBank/DDBJ whole genome shotgun (WGS) entry which is preliminary data.</text>
</comment>
<accession>A0ABW2SPN7</accession>
<evidence type="ECO:0000313" key="6">
    <source>
        <dbReference type="Proteomes" id="UP001596527"/>
    </source>
</evidence>
<keyword evidence="6" id="KW-1185">Reference proteome</keyword>
<dbReference type="CDD" id="cd02440">
    <property type="entry name" value="AdoMet_MTases"/>
    <property type="match status" value="1"/>
</dbReference>
<dbReference type="RefSeq" id="WP_380974761.1">
    <property type="nucleotide sequence ID" value="NZ_JBHTEF010000001.1"/>
</dbReference>
<dbReference type="SUPFAM" id="SSF53335">
    <property type="entry name" value="S-adenosyl-L-methionine-dependent methyltransferases"/>
    <property type="match status" value="1"/>
</dbReference>
<gene>
    <name evidence="5" type="ORF">ACFQWG_09575</name>
</gene>
<evidence type="ECO:0000259" key="4">
    <source>
        <dbReference type="Pfam" id="PF08241"/>
    </source>
</evidence>
<dbReference type="PANTHER" id="PTHR44942">
    <property type="entry name" value="METHYLTRANSF_11 DOMAIN-CONTAINING PROTEIN"/>
    <property type="match status" value="1"/>
</dbReference>
<dbReference type="GO" id="GO:0032259">
    <property type="term" value="P:methylation"/>
    <property type="evidence" value="ECO:0007669"/>
    <property type="project" value="UniProtKB-KW"/>
</dbReference>
<evidence type="ECO:0000313" key="5">
    <source>
        <dbReference type="EMBL" id="MFC7581441.1"/>
    </source>
</evidence>